<keyword evidence="4 7" id="KW-0233">DNA recombination</keyword>
<evidence type="ECO:0000256" key="2">
    <source>
        <dbReference type="ARBA" id="ARBA00021310"/>
    </source>
</evidence>
<comment type="function">
    <text evidence="7">Involved in DNA repair and RecF pathway recombination.</text>
</comment>
<sequence length="279" mass="32284">MTTYQNVDFHGIVMYAKDYRERDQLIKIFTAEYGKKMFFVKGAKRRGFRLHSALLPFTHGHYVGSLNDDGLSFINAAKQTAQYASVNDEIEKNAYGTYILSLIDAAFRDGQLIENWYLKTDRALTLINQGLDPQIITNIIEIQLLSAFGVAPQLQHCAICGRTDLPFDYSEKYGGLICANHFDQDEHRLHLDQRTIFYLRQFSLIDLDKITKIAVSDRTKRGLRMVIDLIYENSVGLHLRAKHFIDQMASWEDQLMHDQQVLRQRRSKPTLSDNQDDQT</sequence>
<keyword evidence="10" id="KW-1185">Reference proteome</keyword>
<dbReference type="EMBL" id="BQXO01000001">
    <property type="protein sequence ID" value="GKT05101.1"/>
    <property type="molecule type" value="Genomic_DNA"/>
</dbReference>
<dbReference type="Gene3D" id="2.40.50.140">
    <property type="entry name" value="Nucleic acid-binding proteins"/>
    <property type="match status" value="1"/>
</dbReference>
<dbReference type="Pfam" id="PF02565">
    <property type="entry name" value="RecO_C"/>
    <property type="match status" value="1"/>
</dbReference>
<name>A0ABQ5JL97_9LACO</name>
<dbReference type="InterPro" id="IPR012340">
    <property type="entry name" value="NA-bd_OB-fold"/>
</dbReference>
<dbReference type="Gene3D" id="6.20.220.20">
    <property type="entry name" value="Recombination protein O, zinc-binding domain"/>
    <property type="match status" value="1"/>
</dbReference>
<keyword evidence="3 7" id="KW-0227">DNA damage</keyword>
<comment type="caution">
    <text evidence="9">The sequence shown here is derived from an EMBL/GenBank/DDBJ whole genome shotgun (WGS) entry which is preliminary data.</text>
</comment>
<dbReference type="Pfam" id="PF11967">
    <property type="entry name" value="RecO_N"/>
    <property type="match status" value="1"/>
</dbReference>
<dbReference type="Gene3D" id="1.20.1440.120">
    <property type="entry name" value="Recombination protein O, C-terminal domain"/>
    <property type="match status" value="1"/>
</dbReference>
<gene>
    <name evidence="7 9" type="primary">recO</name>
    <name evidence="9" type="ORF">JCM31185_03900</name>
</gene>
<dbReference type="InterPro" id="IPR037278">
    <property type="entry name" value="ARFGAP/RecO"/>
</dbReference>
<dbReference type="InterPro" id="IPR042242">
    <property type="entry name" value="RecO_C"/>
</dbReference>
<evidence type="ECO:0000256" key="4">
    <source>
        <dbReference type="ARBA" id="ARBA00023172"/>
    </source>
</evidence>
<feature type="domain" description="DNA replication/recombination mediator RecO N-terminal" evidence="8">
    <location>
        <begin position="8"/>
        <end position="82"/>
    </location>
</feature>
<dbReference type="SUPFAM" id="SSF50249">
    <property type="entry name" value="Nucleic acid-binding proteins"/>
    <property type="match status" value="1"/>
</dbReference>
<evidence type="ECO:0000256" key="7">
    <source>
        <dbReference type="HAMAP-Rule" id="MF_00201"/>
    </source>
</evidence>
<evidence type="ECO:0000256" key="3">
    <source>
        <dbReference type="ARBA" id="ARBA00022763"/>
    </source>
</evidence>
<dbReference type="Proteomes" id="UP001628078">
    <property type="component" value="Unassembled WGS sequence"/>
</dbReference>
<evidence type="ECO:0000256" key="1">
    <source>
        <dbReference type="ARBA" id="ARBA00007452"/>
    </source>
</evidence>
<dbReference type="SUPFAM" id="SSF57863">
    <property type="entry name" value="ArfGap/RecO-like zinc finger"/>
    <property type="match status" value="1"/>
</dbReference>
<dbReference type="PANTHER" id="PTHR33991">
    <property type="entry name" value="DNA REPAIR PROTEIN RECO"/>
    <property type="match status" value="1"/>
</dbReference>
<dbReference type="InterPro" id="IPR003717">
    <property type="entry name" value="RecO"/>
</dbReference>
<evidence type="ECO:0000256" key="5">
    <source>
        <dbReference type="ARBA" id="ARBA00023204"/>
    </source>
</evidence>
<proteinExistence type="inferred from homology"/>
<dbReference type="RefSeq" id="WP_407882361.1">
    <property type="nucleotide sequence ID" value="NZ_BQXO01000001.1"/>
</dbReference>
<organism evidence="9 10">
    <name type="scientific">Furfurilactobacillus curtus</name>
    <dbReference type="NCBI Taxonomy" id="1746200"/>
    <lineage>
        <taxon>Bacteria</taxon>
        <taxon>Bacillati</taxon>
        <taxon>Bacillota</taxon>
        <taxon>Bacilli</taxon>
        <taxon>Lactobacillales</taxon>
        <taxon>Lactobacillaceae</taxon>
        <taxon>Furfurilactobacillus</taxon>
    </lineage>
</organism>
<dbReference type="InterPro" id="IPR022572">
    <property type="entry name" value="DNA_rep/recomb_RecO_N"/>
</dbReference>
<evidence type="ECO:0000259" key="8">
    <source>
        <dbReference type="Pfam" id="PF11967"/>
    </source>
</evidence>
<dbReference type="PANTHER" id="PTHR33991:SF1">
    <property type="entry name" value="DNA REPAIR PROTEIN RECO"/>
    <property type="match status" value="1"/>
</dbReference>
<evidence type="ECO:0000313" key="9">
    <source>
        <dbReference type="EMBL" id="GKT05101.1"/>
    </source>
</evidence>
<accession>A0ABQ5JL97</accession>
<evidence type="ECO:0000256" key="6">
    <source>
        <dbReference type="ARBA" id="ARBA00033409"/>
    </source>
</evidence>
<reference evidence="9 10" key="1">
    <citation type="submission" date="2022-03" db="EMBL/GenBank/DDBJ databases">
        <title>Draft genome sequence of Furfurilactobacillus curtus JCM 31185.</title>
        <authorList>
            <person name="Suzuki S."/>
            <person name="Endo A."/>
            <person name="Kajikawa A."/>
        </authorList>
    </citation>
    <scope>NUCLEOTIDE SEQUENCE [LARGE SCALE GENOMIC DNA]</scope>
    <source>
        <strain evidence="9 10">JCM 31185</strain>
    </source>
</reference>
<comment type="similarity">
    <text evidence="1 7">Belongs to the RecO family.</text>
</comment>
<dbReference type="HAMAP" id="MF_00201">
    <property type="entry name" value="RecO"/>
    <property type="match status" value="1"/>
</dbReference>
<dbReference type="NCBIfam" id="TIGR00613">
    <property type="entry name" value="reco"/>
    <property type="match status" value="1"/>
</dbReference>
<keyword evidence="5 7" id="KW-0234">DNA repair</keyword>
<protein>
    <recommendedName>
        <fullName evidence="2 7">DNA repair protein RecO</fullName>
    </recommendedName>
    <alternativeName>
        <fullName evidence="6 7">Recombination protein O</fullName>
    </alternativeName>
</protein>
<evidence type="ECO:0000313" key="10">
    <source>
        <dbReference type="Proteomes" id="UP001628078"/>
    </source>
</evidence>